<dbReference type="RefSeq" id="XP_065330429.1">
    <property type="nucleotide sequence ID" value="XM_065474357.1"/>
</dbReference>
<dbReference type="GeneID" id="90542117"/>
<keyword evidence="2" id="KW-1185">Reference proteome</keyword>
<protein>
    <submittedName>
        <fullName evidence="1">Uncharacterized protein</fullName>
    </submittedName>
</protein>
<name>A0AAX4JEC8_9MICR</name>
<evidence type="ECO:0000313" key="1">
    <source>
        <dbReference type="EMBL" id="WUR04284.1"/>
    </source>
</evidence>
<gene>
    <name evidence="1" type="ORF">VNE69_08041</name>
</gene>
<accession>A0AAX4JEC8</accession>
<dbReference type="KEGG" id="vnx:VNE69_08041"/>
<dbReference type="EMBL" id="CP142733">
    <property type="protein sequence ID" value="WUR04284.1"/>
    <property type="molecule type" value="Genomic_DNA"/>
</dbReference>
<dbReference type="AlphaFoldDB" id="A0AAX4JEC8"/>
<proteinExistence type="predicted"/>
<evidence type="ECO:0000313" key="2">
    <source>
        <dbReference type="Proteomes" id="UP001334084"/>
    </source>
</evidence>
<organism evidence="1 2">
    <name type="scientific">Vairimorpha necatrix</name>
    <dbReference type="NCBI Taxonomy" id="6039"/>
    <lineage>
        <taxon>Eukaryota</taxon>
        <taxon>Fungi</taxon>
        <taxon>Fungi incertae sedis</taxon>
        <taxon>Microsporidia</taxon>
        <taxon>Nosematidae</taxon>
        <taxon>Vairimorpha</taxon>
    </lineage>
</organism>
<dbReference type="Proteomes" id="UP001334084">
    <property type="component" value="Chromosome 8"/>
</dbReference>
<sequence>MEELNAIKTEDNMDTTIEYGNTPLQEDETLKTYKESAIKDSYESFPHNSLSSIDMCFYIEDYKKIKLNLTCLNSNFKSYYNLLHARAINIKNKLINLEPEDNCVIINVLQLIIDICDFILPKIYSLDIILESIELQYCISLDLSKVREVVDKLNLPELINLLCYYYDYTIICKTCHEKEILDELME</sequence>
<reference evidence="1" key="1">
    <citation type="journal article" date="2024" name="BMC Genomics">
        <title>Functional annotation of a divergent genome using sequence and structure-based similarity.</title>
        <authorList>
            <person name="Svedberg D."/>
            <person name="Winiger R.R."/>
            <person name="Berg A."/>
            <person name="Sharma H."/>
            <person name="Tellgren-Roth C."/>
            <person name="Debrunner-Vossbrinck B.A."/>
            <person name="Vossbrinck C.R."/>
            <person name="Barandun J."/>
        </authorList>
    </citation>
    <scope>NUCLEOTIDE SEQUENCE</scope>
    <source>
        <strain evidence="1">Illinois isolate</strain>
    </source>
</reference>